<comment type="caution">
    <text evidence="2">The sequence shown here is derived from an EMBL/GenBank/DDBJ whole genome shotgun (WGS) entry which is preliminary data.</text>
</comment>
<evidence type="ECO:0000313" key="3">
    <source>
        <dbReference type="Proteomes" id="UP000215199"/>
    </source>
</evidence>
<feature type="domain" description="HTH cro/C1-type" evidence="1">
    <location>
        <begin position="15"/>
        <end position="71"/>
    </location>
</feature>
<organism evidence="2 3">
    <name type="scientific">Amycolatopsis vastitatis</name>
    <dbReference type="NCBI Taxonomy" id="1905142"/>
    <lineage>
        <taxon>Bacteria</taxon>
        <taxon>Bacillati</taxon>
        <taxon>Actinomycetota</taxon>
        <taxon>Actinomycetes</taxon>
        <taxon>Pseudonocardiales</taxon>
        <taxon>Pseudonocardiaceae</taxon>
        <taxon>Amycolatopsis</taxon>
    </lineage>
</organism>
<dbReference type="GO" id="GO:0003677">
    <property type="term" value="F:DNA binding"/>
    <property type="evidence" value="ECO:0007669"/>
    <property type="project" value="InterPro"/>
</dbReference>
<dbReference type="SUPFAM" id="SSF47413">
    <property type="entry name" value="lambda repressor-like DNA-binding domains"/>
    <property type="match status" value="1"/>
</dbReference>
<dbReference type="PROSITE" id="PS50943">
    <property type="entry name" value="HTH_CROC1"/>
    <property type="match status" value="1"/>
</dbReference>
<proteinExistence type="predicted"/>
<gene>
    <name evidence="2" type="ORF">CF165_05935</name>
</gene>
<dbReference type="Gene3D" id="1.10.260.40">
    <property type="entry name" value="lambda repressor-like DNA-binding domains"/>
    <property type="match status" value="1"/>
</dbReference>
<evidence type="ECO:0000313" key="2">
    <source>
        <dbReference type="EMBL" id="OXM70598.1"/>
    </source>
</evidence>
<name>A0A229THE8_9PSEU</name>
<reference evidence="3" key="1">
    <citation type="submission" date="2017-07" db="EMBL/GenBank/DDBJ databases">
        <title>Comparative genome mining reveals phylogenetic distribution patterns of secondary metabolites in Amycolatopsis.</title>
        <authorList>
            <person name="Adamek M."/>
            <person name="Alanjary M."/>
            <person name="Sales-Ortells H."/>
            <person name="Goodfellow M."/>
            <person name="Bull A.T."/>
            <person name="Kalinowski J."/>
            <person name="Ziemert N."/>
        </authorList>
    </citation>
    <scope>NUCLEOTIDE SEQUENCE [LARGE SCALE GENOMIC DNA]</scope>
    <source>
        <strain evidence="3">H5</strain>
    </source>
</reference>
<dbReference type="InterPro" id="IPR043917">
    <property type="entry name" value="DUF5753"/>
</dbReference>
<dbReference type="AlphaFoldDB" id="A0A229THE8"/>
<keyword evidence="3" id="KW-1185">Reference proteome</keyword>
<dbReference type="InterPro" id="IPR001387">
    <property type="entry name" value="Cro/C1-type_HTH"/>
</dbReference>
<dbReference type="InterPro" id="IPR010982">
    <property type="entry name" value="Lambda_DNA-bd_dom_sf"/>
</dbReference>
<dbReference type="RefSeq" id="WP_093946362.1">
    <property type="nucleotide sequence ID" value="NZ_NMUL01000005.1"/>
</dbReference>
<accession>A0A229THE8</accession>
<dbReference type="Pfam" id="PF13560">
    <property type="entry name" value="HTH_31"/>
    <property type="match status" value="1"/>
</dbReference>
<dbReference type="CDD" id="cd00093">
    <property type="entry name" value="HTH_XRE"/>
    <property type="match status" value="1"/>
</dbReference>
<dbReference type="Proteomes" id="UP000215199">
    <property type="component" value="Unassembled WGS sequence"/>
</dbReference>
<sequence>MGEPNLPARQLGRQLKRMRERLGMTQDEAGKPLRMSTSKMSRIEMGYLPPYHDFRALLDRYGVIVSDWDEYIAAYDRAREKGWWHHYGVGNRGFLPIEAEACKVREFEFGYIPGLLQTEAYMREVYAGARRLMKPKSLENEVAVRLRRQLRLTVEPVLTYHVIIDECALRRPILFGEAREEQLCRIVERAALPNVTIQVVPEDVGAYDGQNGTVIVASFDDPEEPDIAYIEHMLGSIHLEKKDDVSAAKLALKDFADRALDEEDSIALIERL</sequence>
<dbReference type="EMBL" id="NMUL01000005">
    <property type="protein sequence ID" value="OXM70598.1"/>
    <property type="molecule type" value="Genomic_DNA"/>
</dbReference>
<dbReference type="OrthoDB" id="4285266at2"/>
<protein>
    <submittedName>
        <fullName evidence="2">Transcriptional regulator</fullName>
    </submittedName>
</protein>
<dbReference type="Pfam" id="PF19054">
    <property type="entry name" value="DUF5753"/>
    <property type="match status" value="1"/>
</dbReference>
<evidence type="ECO:0000259" key="1">
    <source>
        <dbReference type="PROSITE" id="PS50943"/>
    </source>
</evidence>